<dbReference type="Pfam" id="PF22725">
    <property type="entry name" value="GFO_IDH_MocA_C3"/>
    <property type="match status" value="1"/>
</dbReference>
<evidence type="ECO:0000313" key="4">
    <source>
        <dbReference type="EMBL" id="PUA38303.1"/>
    </source>
</evidence>
<reference evidence="4 5" key="1">
    <citation type="submission" date="2018-03" db="EMBL/GenBank/DDBJ databases">
        <title>Genome sequence of Paenibacillus elgii strain AC13 an antimicrobial compound producing bacteria.</title>
        <authorList>
            <person name="Kurokawa A.S."/>
            <person name="Araujo J.F."/>
            <person name="Costa R.A."/>
            <person name="Ortega D.B."/>
            <person name="Pires A.S."/>
            <person name="Pappas G.J.Jr."/>
            <person name="Franco O.L."/>
            <person name="Barreto C."/>
            <person name="Magalhaes B.S."/>
            <person name="Kruger R.H."/>
        </authorList>
    </citation>
    <scope>NUCLEOTIDE SEQUENCE [LARGE SCALE GENOMIC DNA]</scope>
    <source>
        <strain evidence="4 5">AC13</strain>
    </source>
</reference>
<dbReference type="SUPFAM" id="SSF51735">
    <property type="entry name" value="NAD(P)-binding Rossmann-fold domains"/>
    <property type="match status" value="1"/>
</dbReference>
<feature type="domain" description="Gfo/Idh/MocA-like oxidoreductase N-terminal" evidence="2">
    <location>
        <begin position="5"/>
        <end position="118"/>
    </location>
</feature>
<dbReference type="Gene3D" id="3.40.50.720">
    <property type="entry name" value="NAD(P)-binding Rossmann-like Domain"/>
    <property type="match status" value="1"/>
</dbReference>
<evidence type="ECO:0000313" key="5">
    <source>
        <dbReference type="Proteomes" id="UP000244184"/>
    </source>
</evidence>
<dbReference type="Gene3D" id="3.30.360.10">
    <property type="entry name" value="Dihydrodipicolinate Reductase, domain 2"/>
    <property type="match status" value="1"/>
</dbReference>
<dbReference type="RefSeq" id="WP_108532072.1">
    <property type="nucleotide sequence ID" value="NZ_PYHP01000040.1"/>
</dbReference>
<dbReference type="PANTHER" id="PTHR43818">
    <property type="entry name" value="BCDNA.GH03377"/>
    <property type="match status" value="1"/>
</dbReference>
<evidence type="ECO:0000256" key="1">
    <source>
        <dbReference type="ARBA" id="ARBA00023002"/>
    </source>
</evidence>
<evidence type="ECO:0000259" key="3">
    <source>
        <dbReference type="Pfam" id="PF22725"/>
    </source>
</evidence>
<dbReference type="InterPro" id="IPR050463">
    <property type="entry name" value="Gfo/Idh/MocA_oxidrdct_glycsds"/>
</dbReference>
<dbReference type="InterPro" id="IPR036291">
    <property type="entry name" value="NAD(P)-bd_dom_sf"/>
</dbReference>
<dbReference type="PANTHER" id="PTHR43818:SF11">
    <property type="entry name" value="BCDNA.GH03377"/>
    <property type="match status" value="1"/>
</dbReference>
<evidence type="ECO:0000259" key="2">
    <source>
        <dbReference type="Pfam" id="PF01408"/>
    </source>
</evidence>
<dbReference type="GO" id="GO:0016491">
    <property type="term" value="F:oxidoreductase activity"/>
    <property type="evidence" value="ECO:0007669"/>
    <property type="project" value="UniProtKB-KW"/>
</dbReference>
<keyword evidence="1" id="KW-0560">Oxidoreductase</keyword>
<gene>
    <name evidence="4" type="ORF">C8Z91_15320</name>
</gene>
<dbReference type="Pfam" id="PF01408">
    <property type="entry name" value="GFO_IDH_MocA"/>
    <property type="match status" value="1"/>
</dbReference>
<dbReference type="AlphaFoldDB" id="A0A2T6G2C2"/>
<dbReference type="InterPro" id="IPR055170">
    <property type="entry name" value="GFO_IDH_MocA-like_dom"/>
</dbReference>
<dbReference type="Proteomes" id="UP000244184">
    <property type="component" value="Unassembled WGS sequence"/>
</dbReference>
<dbReference type="GO" id="GO:0000166">
    <property type="term" value="F:nucleotide binding"/>
    <property type="evidence" value="ECO:0007669"/>
    <property type="project" value="InterPro"/>
</dbReference>
<dbReference type="InterPro" id="IPR000683">
    <property type="entry name" value="Gfo/Idh/MocA-like_OxRdtase_N"/>
</dbReference>
<organism evidence="4 5">
    <name type="scientific">Paenibacillus elgii</name>
    <dbReference type="NCBI Taxonomy" id="189691"/>
    <lineage>
        <taxon>Bacteria</taxon>
        <taxon>Bacillati</taxon>
        <taxon>Bacillota</taxon>
        <taxon>Bacilli</taxon>
        <taxon>Bacillales</taxon>
        <taxon>Paenibacillaceae</taxon>
        <taxon>Paenibacillus</taxon>
    </lineage>
</organism>
<proteinExistence type="predicted"/>
<comment type="caution">
    <text evidence="4">The sequence shown here is derived from an EMBL/GenBank/DDBJ whole genome shotgun (WGS) entry which is preliminary data.</text>
</comment>
<feature type="domain" description="GFO/IDH/MocA-like oxidoreductase" evidence="3">
    <location>
        <begin position="131"/>
        <end position="265"/>
    </location>
</feature>
<accession>A0A2T6G2C2</accession>
<dbReference type="SUPFAM" id="SSF55347">
    <property type="entry name" value="Glyceraldehyde-3-phosphate dehydrogenase-like, C-terminal domain"/>
    <property type="match status" value="1"/>
</dbReference>
<protein>
    <submittedName>
        <fullName evidence="4">Oxidoreductase</fullName>
    </submittedName>
</protein>
<dbReference type="EMBL" id="PYHP01000040">
    <property type="protein sequence ID" value="PUA38303.1"/>
    <property type="molecule type" value="Genomic_DNA"/>
</dbReference>
<sequence length="370" mass="39545">MNKLKAGIVGCGKISGIYLQNLTANRELEVAACADLDVARARASADEYGIPRGCTPAELLADPAIDIVVNLTIPAVHAEVCLQALEVGKHVYVEKPLAVTREEGQAILAKAAEKGRLVGSAPDTFLGGGIQTCIKLIEDGWIGLPVAASAFMIGRGHEHWHPDPEFYYAKGGGPMFDMGPYYLTALVAMLGPIHRVTGSAGISYPQRTITSQPKFGRTIQVETPTHIAGVLDFRSGAIGTIITSFDAFGGTELPRIEIYGSEGTLSVPDPNTFGGPVRVRRYDATEFGDMPLTHGFTDNCRGLGVLDMAAAIRQGRTHRANGELAYHVLEAMHGFHDASMHGKHYEMHSSCERPAPLKAGLAGGIFDELQ</sequence>
<name>A0A2T6G2C2_9BACL</name>